<evidence type="ECO:0000256" key="9">
    <source>
        <dbReference type="ARBA" id="ARBA00023196"/>
    </source>
</evidence>
<gene>
    <name evidence="12" type="ORF">ENN50_06985</name>
</gene>
<dbReference type="AlphaFoldDB" id="A0A831SS41"/>
<dbReference type="SUPFAM" id="SSF52540">
    <property type="entry name" value="P-loop containing nucleoside triphosphate hydrolases"/>
    <property type="match status" value="1"/>
</dbReference>
<feature type="domain" description="ATPase F1/V1/A1 complex alpha/beta subunit N-terminal" evidence="11">
    <location>
        <begin position="30"/>
        <end position="94"/>
    </location>
</feature>
<accession>A0A831SS41</accession>
<evidence type="ECO:0000256" key="10">
    <source>
        <dbReference type="ARBA" id="ARBA00023310"/>
    </source>
</evidence>
<evidence type="ECO:0000256" key="8">
    <source>
        <dbReference type="ARBA" id="ARBA00023136"/>
    </source>
</evidence>
<organism evidence="12">
    <name type="scientific">Prosthecochloris aestuarii</name>
    <dbReference type="NCBI Taxonomy" id="1102"/>
    <lineage>
        <taxon>Bacteria</taxon>
        <taxon>Pseudomonadati</taxon>
        <taxon>Chlorobiota</taxon>
        <taxon>Chlorobiia</taxon>
        <taxon>Chlorobiales</taxon>
        <taxon>Chlorobiaceae</taxon>
        <taxon>Prosthecochloris</taxon>
    </lineage>
</organism>
<dbReference type="FunFam" id="2.40.30.20:FF:000001">
    <property type="entry name" value="ATP synthase subunit alpha"/>
    <property type="match status" value="1"/>
</dbReference>
<dbReference type="Gene3D" id="3.40.50.300">
    <property type="entry name" value="P-loop containing nucleotide triphosphate hydrolases"/>
    <property type="match status" value="1"/>
</dbReference>
<evidence type="ECO:0000256" key="6">
    <source>
        <dbReference type="ARBA" id="ARBA00022967"/>
    </source>
</evidence>
<keyword evidence="7" id="KW-0406">Ion transport</keyword>
<keyword evidence="5" id="KW-0067">ATP-binding</keyword>
<keyword evidence="8" id="KW-0472">Membrane</keyword>
<comment type="caution">
    <text evidence="12">The sequence shown here is derived from an EMBL/GenBank/DDBJ whole genome shotgun (WGS) entry which is preliminary data.</text>
</comment>
<dbReference type="PANTHER" id="PTHR48082">
    <property type="entry name" value="ATP SYNTHASE SUBUNIT ALPHA, MITOCHONDRIAL"/>
    <property type="match status" value="1"/>
</dbReference>
<dbReference type="PANTHER" id="PTHR48082:SF2">
    <property type="entry name" value="ATP SYNTHASE SUBUNIT ALPHA, MITOCHONDRIAL"/>
    <property type="match status" value="1"/>
</dbReference>
<dbReference type="InterPro" id="IPR023366">
    <property type="entry name" value="ATP_synth_asu-like_sf"/>
</dbReference>
<dbReference type="GO" id="GO:0043531">
    <property type="term" value="F:ADP binding"/>
    <property type="evidence" value="ECO:0007669"/>
    <property type="project" value="TreeGrafter"/>
</dbReference>
<comment type="similarity">
    <text evidence="2">Belongs to the ATPase alpha/beta chains family.</text>
</comment>
<dbReference type="InterPro" id="IPR004100">
    <property type="entry name" value="ATPase_F1/V1/A1_a/bsu_N"/>
</dbReference>
<evidence type="ECO:0000256" key="2">
    <source>
        <dbReference type="ARBA" id="ARBA00008936"/>
    </source>
</evidence>
<evidence type="ECO:0000259" key="11">
    <source>
        <dbReference type="Pfam" id="PF02874"/>
    </source>
</evidence>
<dbReference type="Pfam" id="PF02874">
    <property type="entry name" value="ATP-synt_ab_N"/>
    <property type="match status" value="1"/>
</dbReference>
<dbReference type="GO" id="GO:0045259">
    <property type="term" value="C:proton-transporting ATP synthase complex"/>
    <property type="evidence" value="ECO:0007669"/>
    <property type="project" value="UniProtKB-KW"/>
</dbReference>
<keyword evidence="9" id="KW-0139">CF(1)</keyword>
<dbReference type="GO" id="GO:0046933">
    <property type="term" value="F:proton-transporting ATP synthase activity, rotational mechanism"/>
    <property type="evidence" value="ECO:0007669"/>
    <property type="project" value="InterPro"/>
</dbReference>
<proteinExistence type="inferred from homology"/>
<evidence type="ECO:0000256" key="1">
    <source>
        <dbReference type="ARBA" id="ARBA00003784"/>
    </source>
</evidence>
<dbReference type="Gene3D" id="2.40.30.20">
    <property type="match status" value="1"/>
</dbReference>
<keyword evidence="10" id="KW-0066">ATP synthesis</keyword>
<evidence type="ECO:0000313" key="12">
    <source>
        <dbReference type="EMBL" id="HED31410.1"/>
    </source>
</evidence>
<keyword evidence="6" id="KW-1278">Translocase</keyword>
<dbReference type="Proteomes" id="UP000886335">
    <property type="component" value="Unassembled WGS sequence"/>
</dbReference>
<evidence type="ECO:0000256" key="3">
    <source>
        <dbReference type="ARBA" id="ARBA00022448"/>
    </source>
</evidence>
<dbReference type="GO" id="GO:0005524">
    <property type="term" value="F:ATP binding"/>
    <property type="evidence" value="ECO:0007669"/>
    <property type="project" value="UniProtKB-KW"/>
</dbReference>
<keyword evidence="3" id="KW-0813">Transport</keyword>
<dbReference type="InterPro" id="IPR036121">
    <property type="entry name" value="ATPase_F1/V1/A1_a/bsu_N_sf"/>
</dbReference>
<dbReference type="EMBL" id="DSBW01000154">
    <property type="protein sequence ID" value="HED31410.1"/>
    <property type="molecule type" value="Genomic_DNA"/>
</dbReference>
<reference evidence="12" key="1">
    <citation type="journal article" date="2020" name="mSystems">
        <title>Genome- and Community-Level Interaction Insights into Carbon Utilization and Element Cycling Functions of Hydrothermarchaeota in Hydrothermal Sediment.</title>
        <authorList>
            <person name="Zhou Z."/>
            <person name="Liu Y."/>
            <person name="Xu W."/>
            <person name="Pan J."/>
            <person name="Luo Z.H."/>
            <person name="Li M."/>
        </authorList>
    </citation>
    <scope>NUCLEOTIDE SEQUENCE [LARGE SCALE GENOMIC DNA]</scope>
    <source>
        <strain evidence="12">SpSt-1181</strain>
    </source>
</reference>
<evidence type="ECO:0000256" key="4">
    <source>
        <dbReference type="ARBA" id="ARBA00022741"/>
    </source>
</evidence>
<keyword evidence="4" id="KW-0547">Nucleotide-binding</keyword>
<name>A0A831SS41_PROAE</name>
<dbReference type="InterPro" id="IPR005294">
    <property type="entry name" value="ATP_synth_F1_asu"/>
</dbReference>
<comment type="function">
    <text evidence="1">Produces ATP from ADP in the presence of a proton gradient across the membrane. The alpha chain is a regulatory subunit.</text>
</comment>
<dbReference type="SUPFAM" id="SSF50615">
    <property type="entry name" value="N-terminal domain of alpha and beta subunits of F1 ATP synthase"/>
    <property type="match status" value="1"/>
</dbReference>
<dbReference type="CDD" id="cd18116">
    <property type="entry name" value="ATP-synt_F1_alpha_N"/>
    <property type="match status" value="1"/>
</dbReference>
<dbReference type="InterPro" id="IPR027417">
    <property type="entry name" value="P-loop_NTPase"/>
</dbReference>
<feature type="non-terminal residue" evidence="12">
    <location>
        <position position="152"/>
    </location>
</feature>
<protein>
    <submittedName>
        <fullName evidence="12">F0F1 ATP synthase subunit alpha</fullName>
    </submittedName>
</protein>
<evidence type="ECO:0000256" key="7">
    <source>
        <dbReference type="ARBA" id="ARBA00023065"/>
    </source>
</evidence>
<sequence length="152" mass="16176">MSTTVRPDEVSSILRKQLAGFESEADVYDVGTVLQVGDGIARIYGLSKVAAGELLEFPGNVMGMALNLEEDNVGAVMFGESDTVKEGDTVKRSGILASIPVGEAMLGRVINPLGEPIDGKGPIDTKIRLPLERRAPGVIYRKSVHEPLQTGL</sequence>
<evidence type="ECO:0000256" key="5">
    <source>
        <dbReference type="ARBA" id="ARBA00022840"/>
    </source>
</evidence>